<dbReference type="GeneID" id="94433191"/>
<dbReference type="VEuPathDB" id="ToxoDB:CSUI_009871"/>
<gene>
    <name evidence="3" type="ORF">CSUI_009871</name>
</gene>
<dbReference type="Proteomes" id="UP000221165">
    <property type="component" value="Unassembled WGS sequence"/>
</dbReference>
<dbReference type="RefSeq" id="XP_067918043.1">
    <property type="nucleotide sequence ID" value="XM_068069980.1"/>
</dbReference>
<feature type="non-terminal residue" evidence="3">
    <location>
        <position position="265"/>
    </location>
</feature>
<feature type="compositionally biased region" description="Polar residues" evidence="2">
    <location>
        <begin position="52"/>
        <end position="61"/>
    </location>
</feature>
<dbReference type="EMBL" id="MIGC01006219">
    <property type="protein sequence ID" value="PHJ16314.1"/>
    <property type="molecule type" value="Genomic_DNA"/>
</dbReference>
<comment type="caution">
    <text evidence="3">The sequence shown here is derived from an EMBL/GenBank/DDBJ whole genome shotgun (WGS) entry which is preliminary data.</text>
</comment>
<organism evidence="3 4">
    <name type="scientific">Cystoisospora suis</name>
    <dbReference type="NCBI Taxonomy" id="483139"/>
    <lineage>
        <taxon>Eukaryota</taxon>
        <taxon>Sar</taxon>
        <taxon>Alveolata</taxon>
        <taxon>Apicomplexa</taxon>
        <taxon>Conoidasida</taxon>
        <taxon>Coccidia</taxon>
        <taxon>Eucoccidiorida</taxon>
        <taxon>Eimeriorina</taxon>
        <taxon>Sarcocystidae</taxon>
        <taxon>Cystoisospora</taxon>
    </lineage>
</organism>
<evidence type="ECO:0000256" key="1">
    <source>
        <dbReference type="SAM" id="Coils"/>
    </source>
</evidence>
<evidence type="ECO:0000256" key="2">
    <source>
        <dbReference type="SAM" id="MobiDB-lite"/>
    </source>
</evidence>
<reference evidence="3 4" key="1">
    <citation type="journal article" date="2017" name="Int. J. Parasitol.">
        <title>The genome of the protozoan parasite Cystoisospora suis and a reverse vaccinology approach to identify vaccine candidates.</title>
        <authorList>
            <person name="Palmieri N."/>
            <person name="Shrestha A."/>
            <person name="Ruttkowski B."/>
            <person name="Beck T."/>
            <person name="Vogl C."/>
            <person name="Tomley F."/>
            <person name="Blake D.P."/>
            <person name="Joachim A."/>
        </authorList>
    </citation>
    <scope>NUCLEOTIDE SEQUENCE [LARGE SCALE GENOMIC DNA]</scope>
    <source>
        <strain evidence="3 4">Wien I</strain>
    </source>
</reference>
<accession>A0A2C6KIT2</accession>
<feature type="coiled-coil region" evidence="1">
    <location>
        <begin position="171"/>
        <end position="198"/>
    </location>
</feature>
<dbReference type="AlphaFoldDB" id="A0A2C6KIT2"/>
<feature type="compositionally biased region" description="Low complexity" evidence="2">
    <location>
        <begin position="1"/>
        <end position="12"/>
    </location>
</feature>
<keyword evidence="4" id="KW-1185">Reference proteome</keyword>
<keyword evidence="1" id="KW-0175">Coiled coil</keyword>
<evidence type="ECO:0000313" key="4">
    <source>
        <dbReference type="Proteomes" id="UP000221165"/>
    </source>
</evidence>
<sequence>MSSRAPSSPRSANGEPCLGNTELPVAGSPSSYRGQHGKQGKDRASMQGGGDFSSTQESKLSGGSIRRPGGDAAANRGDYGDAGPPDSGRQIDWSSVESARPCGFGSQTLATSRKSASAMVRPPFSSTYSCLGITRYETHIQQTLRQAFVWRACRAELYCALSRASSHTLSLQEDLDVKEQINSNLKRALEEKTRQIEAFRSFLLQVESLGVSENSGLCLAVCAPGGQPLQHQAQAMSSQDEFASLMQQSEYGLRKLVARLQQYED</sequence>
<feature type="region of interest" description="Disordered" evidence="2">
    <location>
        <begin position="1"/>
        <end position="92"/>
    </location>
</feature>
<dbReference type="OrthoDB" id="79871at2759"/>
<name>A0A2C6KIT2_9APIC</name>
<proteinExistence type="predicted"/>
<evidence type="ECO:0000313" key="3">
    <source>
        <dbReference type="EMBL" id="PHJ16314.1"/>
    </source>
</evidence>
<protein>
    <submittedName>
        <fullName evidence="3">Fyve zinc finger domain-containing protein</fullName>
    </submittedName>
</protein>